<evidence type="ECO:0000259" key="9">
    <source>
        <dbReference type="PROSITE" id="PS51779"/>
    </source>
</evidence>
<evidence type="ECO:0000256" key="2">
    <source>
        <dbReference type="ARBA" id="ARBA00022475"/>
    </source>
</evidence>
<dbReference type="PANTHER" id="PTHR37820">
    <property type="entry name" value="CELL DIVISION PROTEIN DIVIB"/>
    <property type="match status" value="1"/>
</dbReference>
<keyword evidence="5 8" id="KW-1133">Transmembrane helix</keyword>
<evidence type="ECO:0000256" key="5">
    <source>
        <dbReference type="ARBA" id="ARBA00022989"/>
    </source>
</evidence>
<keyword evidence="4 8" id="KW-0812">Transmembrane</keyword>
<evidence type="ECO:0000256" key="3">
    <source>
        <dbReference type="ARBA" id="ARBA00022618"/>
    </source>
</evidence>
<keyword evidence="2" id="KW-1003">Cell membrane</keyword>
<comment type="subcellular location">
    <subcellularLocation>
        <location evidence="1">Membrane</location>
    </subcellularLocation>
</comment>
<dbReference type="InterPro" id="IPR013685">
    <property type="entry name" value="POTRA_FtsQ_type"/>
</dbReference>
<organism evidence="10">
    <name type="scientific">candidate division CPR3 bacterium</name>
    <dbReference type="NCBI Taxonomy" id="2268181"/>
    <lineage>
        <taxon>Bacteria</taxon>
        <taxon>Bacteria division CPR3</taxon>
    </lineage>
</organism>
<gene>
    <name evidence="10" type="ORF">ENT43_04085</name>
</gene>
<feature type="transmembrane region" description="Helical" evidence="8">
    <location>
        <begin position="69"/>
        <end position="95"/>
    </location>
</feature>
<evidence type="ECO:0000313" key="10">
    <source>
        <dbReference type="EMBL" id="HGT71412.1"/>
    </source>
</evidence>
<dbReference type="Pfam" id="PF08478">
    <property type="entry name" value="POTRA_1"/>
    <property type="match status" value="1"/>
</dbReference>
<proteinExistence type="predicted"/>
<reference evidence="10" key="1">
    <citation type="journal article" date="2020" name="mSystems">
        <title>Genome- and Community-Level Interaction Insights into Carbon Utilization and Element Cycling Functions of Hydrothermarchaeota in Hydrothermal Sediment.</title>
        <authorList>
            <person name="Zhou Z."/>
            <person name="Liu Y."/>
            <person name="Xu W."/>
            <person name="Pan J."/>
            <person name="Luo Z.H."/>
            <person name="Li M."/>
        </authorList>
    </citation>
    <scope>NUCLEOTIDE SEQUENCE [LARGE SCALE GENOMIC DNA]</scope>
    <source>
        <strain evidence="10">SpSt-579</strain>
    </source>
</reference>
<evidence type="ECO:0000256" key="8">
    <source>
        <dbReference type="SAM" id="Phobius"/>
    </source>
</evidence>
<dbReference type="EMBL" id="DSYQ01000026">
    <property type="protein sequence ID" value="HGT71412.1"/>
    <property type="molecule type" value="Genomic_DNA"/>
</dbReference>
<dbReference type="PANTHER" id="PTHR37820:SF1">
    <property type="entry name" value="CELL DIVISION PROTEIN FTSQ"/>
    <property type="match status" value="1"/>
</dbReference>
<protein>
    <submittedName>
        <fullName evidence="10">FtsQ-type POTRA domain-containing protein</fullName>
    </submittedName>
</protein>
<dbReference type="GO" id="GO:0051301">
    <property type="term" value="P:cell division"/>
    <property type="evidence" value="ECO:0007669"/>
    <property type="project" value="UniProtKB-KW"/>
</dbReference>
<dbReference type="InterPro" id="IPR050487">
    <property type="entry name" value="FtsQ_DivIB"/>
</dbReference>
<evidence type="ECO:0000256" key="4">
    <source>
        <dbReference type="ARBA" id="ARBA00022692"/>
    </source>
</evidence>
<keyword evidence="3" id="KW-0132">Cell division</keyword>
<dbReference type="AlphaFoldDB" id="A0A7C4M3Q9"/>
<evidence type="ECO:0000256" key="6">
    <source>
        <dbReference type="ARBA" id="ARBA00023136"/>
    </source>
</evidence>
<feature type="domain" description="POTRA" evidence="9">
    <location>
        <begin position="95"/>
        <end position="166"/>
    </location>
</feature>
<comment type="caution">
    <text evidence="10">The sequence shown here is derived from an EMBL/GenBank/DDBJ whole genome shotgun (WGS) entry which is preliminary data.</text>
</comment>
<dbReference type="GO" id="GO:0005886">
    <property type="term" value="C:plasma membrane"/>
    <property type="evidence" value="ECO:0007669"/>
    <property type="project" value="TreeGrafter"/>
</dbReference>
<keyword evidence="7" id="KW-0131">Cell cycle</keyword>
<evidence type="ECO:0000256" key="1">
    <source>
        <dbReference type="ARBA" id="ARBA00004370"/>
    </source>
</evidence>
<dbReference type="InterPro" id="IPR034746">
    <property type="entry name" value="POTRA"/>
</dbReference>
<dbReference type="PROSITE" id="PS51779">
    <property type="entry name" value="POTRA"/>
    <property type="match status" value="1"/>
</dbReference>
<keyword evidence="6 8" id="KW-0472">Membrane</keyword>
<name>A0A7C4M3Q9_UNCC3</name>
<evidence type="ECO:0000256" key="7">
    <source>
        <dbReference type="ARBA" id="ARBA00023306"/>
    </source>
</evidence>
<accession>A0A7C4M3Q9</accession>
<sequence>MSNLGVSLVSFLLQENKNKIEKKQPIEVYRGNKNKKNKKLFFIRDRDHGKSVPKHYANEYFGRPQRKIYIPYGTIFSSIIFLSGVIYICLFSSFFRIKNIIIVNNEVLLEGDMVRFLEERNIKDKNLFLLKTEQVRTALKDYYKRIDDVRVYKVFPAKIKIKVQEKPSSIVWQTGELKYILDNSGHVISNIEEDVKMPKVIDLSGLIVESGKQIVTKNFIDFVNTADESLKKRFGLNVLMYTIEQTTYNLKAHISNENKTGFYIVFDTSIDVVEQLDKLVKVYQQGDEPKEYIILSVDGRVIVK</sequence>